<dbReference type="InterPro" id="IPR010359">
    <property type="entry name" value="IrrE_HExxH"/>
</dbReference>
<dbReference type="Gene3D" id="1.10.10.2910">
    <property type="match status" value="1"/>
</dbReference>
<dbReference type="GeneID" id="75144347"/>
<dbReference type="Proteomes" id="UP001456368">
    <property type="component" value="Chromosome"/>
</dbReference>
<accession>A0ABZ2SE31</accession>
<dbReference type="RefSeq" id="WP_029345860.1">
    <property type="nucleotide sequence ID" value="NZ_CP094882.1"/>
</dbReference>
<dbReference type="EMBL" id="CP141698">
    <property type="protein sequence ID" value="WYC66425.1"/>
    <property type="molecule type" value="Genomic_DNA"/>
</dbReference>
<sequence length="316" mass="37199">MVSIEYRKVSASSYKEYMGMASMLLDDIASYSNKKKKYIIYSDIISYFENTYDILFTFFEVKRNSKIIPSTDLIKHKDLVRNEKLKFLDDDLASKISGVTIPNKHNNKIIIMLNQVMPKQRIIFTILHELVHLHFHNTNQKKHLIFASKFSGVYPSEMIPLEDEANVIASLLFCSTEQLETFILQKSTFHSMCSKTNMSKSAMHNRLLNYFQHILKMNYHQALDYILRLREGEKRASYELKTIISQKKQDEVSKNIFIKMSSGISLNQSECHKYLQCKTSQELVLELEYAHSTYNHLLEQLVMEQYYIKQNKKRLN</sequence>
<name>A0ABZ2SE31_9LACT</name>
<gene>
    <name evidence="2" type="ORF">VNN45_05950</name>
</gene>
<reference evidence="2 3" key="1">
    <citation type="submission" date="2023-12" db="EMBL/GenBank/DDBJ databases">
        <title>Redefining Piscine Lactococcosis.</title>
        <authorList>
            <person name="Heckman T.I."/>
            <person name="Yazdi Z."/>
            <person name="Older C.E."/>
            <person name="Griffin M.J."/>
            <person name="Waldbieser G.C."/>
            <person name="Chow A.M."/>
            <person name="Medina Silva I."/>
            <person name="Anenson K.M."/>
            <person name="Garcia J.C."/>
            <person name="LaFrentz B.R."/>
            <person name="Slavic D."/>
            <person name="Toohey-Kurth K.L."/>
            <person name="Yant P."/>
            <person name="Fritz H.M."/>
            <person name="Henderson E."/>
            <person name="McDowall R."/>
            <person name="Cai H."/>
            <person name="Adikson M."/>
            <person name="Soto E."/>
        </authorList>
    </citation>
    <scope>NUCLEOTIDE SEQUENCE [LARGE SCALE GENOMIC DNA]</scope>
    <source>
        <strain evidence="2 3">R21-91A</strain>
    </source>
</reference>
<dbReference type="Pfam" id="PF06114">
    <property type="entry name" value="Peptidase_M78"/>
    <property type="match status" value="1"/>
</dbReference>
<proteinExistence type="predicted"/>
<organism evidence="2 3">
    <name type="scientific">Lactococcus petauri</name>
    <dbReference type="NCBI Taxonomy" id="1940789"/>
    <lineage>
        <taxon>Bacteria</taxon>
        <taxon>Bacillati</taxon>
        <taxon>Bacillota</taxon>
        <taxon>Bacilli</taxon>
        <taxon>Lactobacillales</taxon>
        <taxon>Streptococcaceae</taxon>
        <taxon>Lactococcus</taxon>
    </lineage>
</organism>
<evidence type="ECO:0000313" key="3">
    <source>
        <dbReference type="Proteomes" id="UP001456368"/>
    </source>
</evidence>
<evidence type="ECO:0000259" key="1">
    <source>
        <dbReference type="Pfam" id="PF06114"/>
    </source>
</evidence>
<protein>
    <submittedName>
        <fullName evidence="2">ImmA/IrrE family metallo-endopeptidase</fullName>
    </submittedName>
</protein>
<evidence type="ECO:0000313" key="2">
    <source>
        <dbReference type="EMBL" id="WYC66425.1"/>
    </source>
</evidence>
<keyword evidence="3" id="KW-1185">Reference proteome</keyword>
<feature type="domain" description="IrrE N-terminal-like" evidence="1">
    <location>
        <begin position="108"/>
        <end position="207"/>
    </location>
</feature>